<evidence type="ECO:0000256" key="1">
    <source>
        <dbReference type="SAM" id="Coils"/>
    </source>
</evidence>
<dbReference type="Proteomes" id="UP001303211">
    <property type="component" value="Chromosome"/>
</dbReference>
<proteinExistence type="predicted"/>
<dbReference type="RefSeq" id="WP_317703349.1">
    <property type="nucleotide sequence ID" value="NZ_CP136921.1"/>
</dbReference>
<dbReference type="SUPFAM" id="SSF52540">
    <property type="entry name" value="P-loop containing nucleoside triphosphate hydrolases"/>
    <property type="match status" value="1"/>
</dbReference>
<keyword evidence="4" id="KW-1185">Reference proteome</keyword>
<dbReference type="InterPro" id="IPR027417">
    <property type="entry name" value="P-loop_NTPase"/>
</dbReference>
<accession>A0ABZ0J759</accession>
<gene>
    <name evidence="3" type="ORF">P4826_08175</name>
</gene>
<reference evidence="3 4" key="1">
    <citation type="submission" date="2023-03" db="EMBL/GenBank/DDBJ databases">
        <title>Diaphorobacter basophil sp. nov., isolated from a sewage-treatment plant.</title>
        <authorList>
            <person name="Yang K."/>
        </authorList>
    </citation>
    <scope>NUCLEOTIDE SEQUENCE [LARGE SCALE GENOMIC DNA]</scope>
    <source>
        <strain evidence="3 4">Y-1</strain>
    </source>
</reference>
<feature type="coiled-coil region" evidence="1">
    <location>
        <begin position="198"/>
        <end position="256"/>
    </location>
</feature>
<evidence type="ECO:0000259" key="2">
    <source>
        <dbReference type="Pfam" id="PF13476"/>
    </source>
</evidence>
<dbReference type="Gene3D" id="1.10.287.510">
    <property type="entry name" value="Helix hairpin bin"/>
    <property type="match status" value="1"/>
</dbReference>
<protein>
    <submittedName>
        <fullName evidence="3">AAA family ATPase</fullName>
    </submittedName>
</protein>
<sequence length="661" mass="74622">MKLLKLSCTNFMPYKGKIILSFPAQASRNVMIIYGDNMRGKTSLLNALRWSFYGKALGRHSRELPLHDLINKEATLEGDWSMETCIAFEDGGHTYEYRRRATKHALVSRPSRSEDFEVTRGLLKDGLVIPEYLIDAEISRIAPEQTSRFFLFDGELLQEYESLLIDGSEQGRKIKESIEQALGVPTLIKGREDAQTLLKDVQKQQNRELEKVSGMERQMERQKGLLSEIDSFDRDVVDLENQLRETRAEKAKLDDFIEATEQIHAAKERLTANQDSLAANALAQKDLEIQRLGLMRDVWKDLIRPQIALKREHLTEENAQISEAMFRKASVAGQIEQLKKSLGSATCHACGQLLHQAQREQAGAELGRLEAEYAGISVDEARRNRLSAEIRDLDRLLKPGPSGQIKFCEKELNRLKVEQTKFDNEIERLHDLIKGQDTADIARKRALRDGLIKNEGSIEQNIRDRKAQLDKARRELAMLAKALESNAAVRSSKSSQKVKIAGDLERMYARSIDRLRDDLKSRVEHFASSAFKSLTTQSKYSGLKINSNYGLAILDERGHEVTIRSAGAEQIVALSLIDGLIRAGRSAGPIVMDTPFGRLDPGHRANILKYLPSTTAQLVLFVHEGEVARTHDLDEIASRIDSVYEIKEVSTRHSKIEKVTS</sequence>
<evidence type="ECO:0000313" key="4">
    <source>
        <dbReference type="Proteomes" id="UP001303211"/>
    </source>
</evidence>
<keyword evidence="1" id="KW-0175">Coiled coil</keyword>
<feature type="domain" description="Rad50/SbcC-type AAA" evidence="2">
    <location>
        <begin position="5"/>
        <end position="273"/>
    </location>
</feature>
<dbReference type="EMBL" id="CP136921">
    <property type="protein sequence ID" value="WOO34021.1"/>
    <property type="molecule type" value="Genomic_DNA"/>
</dbReference>
<dbReference type="PANTHER" id="PTHR32114:SF2">
    <property type="entry name" value="ABC TRANSPORTER ABCH.3"/>
    <property type="match status" value="1"/>
</dbReference>
<name>A0ABZ0J759_9BURK</name>
<evidence type="ECO:0000313" key="3">
    <source>
        <dbReference type="EMBL" id="WOO34021.1"/>
    </source>
</evidence>
<dbReference type="InterPro" id="IPR038729">
    <property type="entry name" value="Rad50/SbcC_AAA"/>
</dbReference>
<organism evidence="3 4">
    <name type="scientific">Diaphorobacter limosus</name>
    <dbReference type="NCBI Taxonomy" id="3036128"/>
    <lineage>
        <taxon>Bacteria</taxon>
        <taxon>Pseudomonadati</taxon>
        <taxon>Pseudomonadota</taxon>
        <taxon>Betaproteobacteria</taxon>
        <taxon>Burkholderiales</taxon>
        <taxon>Comamonadaceae</taxon>
        <taxon>Diaphorobacter</taxon>
    </lineage>
</organism>
<dbReference type="Gene3D" id="3.40.50.300">
    <property type="entry name" value="P-loop containing nucleotide triphosphate hydrolases"/>
    <property type="match status" value="2"/>
</dbReference>
<dbReference type="PANTHER" id="PTHR32114">
    <property type="entry name" value="ABC TRANSPORTER ABCH.3"/>
    <property type="match status" value="1"/>
</dbReference>
<dbReference type="Pfam" id="PF13476">
    <property type="entry name" value="AAA_23"/>
    <property type="match status" value="1"/>
</dbReference>